<dbReference type="SUPFAM" id="SSF110111">
    <property type="entry name" value="Ctag/Cox11"/>
    <property type="match status" value="1"/>
</dbReference>
<keyword evidence="3 6" id="KW-0812">Transmembrane</keyword>
<evidence type="ECO:0000256" key="2">
    <source>
        <dbReference type="ARBA" id="ARBA00004243"/>
    </source>
</evidence>
<dbReference type="STRING" id="1408163.A0A0F4YGR9"/>
<dbReference type="GO" id="GO:0005759">
    <property type="term" value="C:mitochondrial matrix"/>
    <property type="evidence" value="ECO:0007669"/>
    <property type="project" value="UniProtKB-ARBA"/>
</dbReference>
<dbReference type="PANTHER" id="PTHR21320">
    <property type="entry name" value="CYTOCHROME C OXIDASE ASSEMBLY PROTEIN COX11-RELATED"/>
    <property type="match status" value="1"/>
</dbReference>
<evidence type="ECO:0000256" key="6">
    <source>
        <dbReference type="SAM" id="Phobius"/>
    </source>
</evidence>
<comment type="subcellular location">
    <subcellularLocation>
        <location evidence="2">Mitochondrion inner membrane</location>
        <topology evidence="2">Single-pass membrane protein</topology>
        <orientation evidence="2">Intermembrane side</orientation>
    </subcellularLocation>
</comment>
<feature type="transmembrane region" description="Helical" evidence="6">
    <location>
        <begin position="67"/>
        <end position="89"/>
    </location>
</feature>
<dbReference type="RefSeq" id="XP_013323435.1">
    <property type="nucleotide sequence ID" value="XM_013467981.1"/>
</dbReference>
<keyword evidence="4 6" id="KW-1133">Transmembrane helix</keyword>
<dbReference type="EMBL" id="LASV01000733">
    <property type="protein sequence ID" value="KKA16823.1"/>
    <property type="molecule type" value="Genomic_DNA"/>
</dbReference>
<dbReference type="HAMAP" id="MF_00155">
    <property type="entry name" value="CtaG"/>
    <property type="match status" value="1"/>
</dbReference>
<accession>A0A0F4YGR9</accession>
<evidence type="ECO:0000313" key="7">
    <source>
        <dbReference type="EMBL" id="KKA16823.1"/>
    </source>
</evidence>
<keyword evidence="5 6" id="KW-0472">Membrane</keyword>
<comment type="caution">
    <text evidence="7">The sequence shown here is derived from an EMBL/GenBank/DDBJ whole genome shotgun (WGS) entry which is preliminary data.</text>
</comment>
<evidence type="ECO:0000256" key="4">
    <source>
        <dbReference type="ARBA" id="ARBA00022989"/>
    </source>
</evidence>
<dbReference type="OrthoDB" id="4021778at2759"/>
<comment type="function">
    <text evidence="1">Exerts its effect at some terminal stage of cytochrome c oxidase synthesis, probably by being involved in the insertion of the copper B into subunit I.</text>
</comment>
<feature type="transmembrane region" description="Helical" evidence="6">
    <location>
        <begin position="214"/>
        <end position="234"/>
    </location>
</feature>
<dbReference type="GO" id="GO:0005743">
    <property type="term" value="C:mitochondrial inner membrane"/>
    <property type="evidence" value="ECO:0007669"/>
    <property type="project" value="UniProtKB-SubCell"/>
</dbReference>
<gene>
    <name evidence="7" type="ORF">T310_9540</name>
</gene>
<keyword evidence="8" id="KW-1185">Reference proteome</keyword>
<feature type="transmembrane region" description="Helical" evidence="6">
    <location>
        <begin position="364"/>
        <end position="384"/>
    </location>
</feature>
<dbReference type="Pfam" id="PF04442">
    <property type="entry name" value="CtaG_Cox11"/>
    <property type="match status" value="1"/>
</dbReference>
<dbReference type="NCBIfam" id="NF003465">
    <property type="entry name" value="PRK05089.1"/>
    <property type="match status" value="1"/>
</dbReference>
<evidence type="ECO:0000313" key="8">
    <source>
        <dbReference type="Proteomes" id="UP000053958"/>
    </source>
</evidence>
<sequence length="794" mass="89573">MAPHAGKITNARIINPVLRAYVLGYLTSTTPRLLSWLSRLQRKDVDSKQKFKELVRVLLGGWGLNRFPTFCAALVGGATWLPLLCYQVYSIFRQWSSQASLRPSRGFVRLIRFFSAFISAWIGFQLLNRKRGSPRADSTTENHDSQRQGEALPAHDSDLERLKHHELAGRTLDLTLFSFTRALDVVACIAWDRWKSRRKSRNRWTRVESMAPQLADAGLFAGSAAVVMWAWFYLPERLPRSYAKWIGEAAQVDSRLIEALRRARRGEFVYGKDTGQAPLLGSMCEDYGWPIEWGDPATTIPIPCEMVHMGCGPSCEWHAASRFLRTFKFALATYLPLHLLLRLRSRQSPTACIRAVKDAMRSSSFLALFVSIFYYSVCLARTRLGPRLFDAKTVTPMMWDSGLCVGAGCLMCGWSILAESAHRRQEIAFFVAPRAAATLLPRRYDKKYQWREQFAFALSAAIVLTCIKERPEMVRGVFGRVLASVMGVEALTGVHPFCYLQNLEVDLRQAPDGSNPLPRPPRHITWLRACLELPELTIMLLSDSNVRLARSTGRCLSCWDIYHLQRLTGNARSQGFQRWFSQQPSLRQQIPSTPYSSPESVKRNKSTLYYTISVIVGTVALAYGSVPFYKMICQQTGWGGQPIQTHLTGDGDTASRLKPVTDARRIRVTFNGSVSDVLPWKFTPQQREVRVLPGETALAFYTATNNGPTDIIGVATYSVTPAQVAPYFSKIQCFCFEEQKLNAGESVDMPVFFFIDPDFVKDPNMKGIDTITLSYTFFKARYDDNGVLRPTPSG</sequence>
<evidence type="ECO:0000256" key="1">
    <source>
        <dbReference type="ARBA" id="ARBA00004007"/>
    </source>
</evidence>
<dbReference type="GeneID" id="25321472"/>
<evidence type="ECO:0000256" key="5">
    <source>
        <dbReference type="ARBA" id="ARBA00023136"/>
    </source>
</evidence>
<evidence type="ECO:0000256" key="3">
    <source>
        <dbReference type="ARBA" id="ARBA00022692"/>
    </source>
</evidence>
<feature type="transmembrane region" description="Helical" evidence="6">
    <location>
        <begin position="110"/>
        <end position="127"/>
    </location>
</feature>
<feature type="transmembrane region" description="Helical" evidence="6">
    <location>
        <begin position="396"/>
        <end position="417"/>
    </location>
</feature>
<dbReference type="FunFam" id="2.60.370.10:FF:000001">
    <property type="entry name" value="COX11 cytochrome c oxidase assembly homolog"/>
    <property type="match status" value="1"/>
</dbReference>
<dbReference type="GO" id="GO:0005507">
    <property type="term" value="F:copper ion binding"/>
    <property type="evidence" value="ECO:0007669"/>
    <property type="project" value="InterPro"/>
</dbReference>
<reference evidence="7 8" key="1">
    <citation type="submission" date="2015-04" db="EMBL/GenBank/DDBJ databases">
        <authorList>
            <person name="Heijne W.H."/>
            <person name="Fedorova N.D."/>
            <person name="Nierman W.C."/>
            <person name="Vollebregt A.W."/>
            <person name="Zhao Z."/>
            <person name="Wu L."/>
            <person name="Kumar M."/>
            <person name="Stam H."/>
            <person name="van den Berg M.A."/>
            <person name="Pel H.J."/>
        </authorList>
    </citation>
    <scope>NUCLEOTIDE SEQUENCE [LARGE SCALE GENOMIC DNA]</scope>
    <source>
        <strain evidence="7 8">CBS 393.64</strain>
    </source>
</reference>
<proteinExistence type="inferred from homology"/>
<dbReference type="InterPro" id="IPR023471">
    <property type="entry name" value="CtaG/Cox11_dom_sf"/>
</dbReference>
<dbReference type="Proteomes" id="UP000053958">
    <property type="component" value="Unassembled WGS sequence"/>
</dbReference>
<dbReference type="PANTHER" id="PTHR21320:SF3">
    <property type="entry name" value="CYTOCHROME C OXIDASE ASSEMBLY PROTEIN COX11, MITOCHONDRIAL-RELATED"/>
    <property type="match status" value="1"/>
</dbReference>
<dbReference type="Gene3D" id="2.60.370.10">
    <property type="entry name" value="Ctag/Cox11"/>
    <property type="match status" value="1"/>
</dbReference>
<dbReference type="InterPro" id="IPR007533">
    <property type="entry name" value="Cyt_c_oxidase_assmbl_CtaG"/>
</dbReference>
<dbReference type="AlphaFoldDB" id="A0A0F4YGR9"/>
<feature type="transmembrane region" description="Helical" evidence="6">
    <location>
        <begin position="607"/>
        <end position="626"/>
    </location>
</feature>
<protein>
    <submittedName>
        <fullName evidence="7">Integral membrane protein</fullName>
    </submittedName>
</protein>
<organism evidence="7 8">
    <name type="scientific">Rasamsonia emersonii (strain ATCC 16479 / CBS 393.64 / IMI 116815)</name>
    <dbReference type="NCBI Taxonomy" id="1408163"/>
    <lineage>
        <taxon>Eukaryota</taxon>
        <taxon>Fungi</taxon>
        <taxon>Dikarya</taxon>
        <taxon>Ascomycota</taxon>
        <taxon>Pezizomycotina</taxon>
        <taxon>Eurotiomycetes</taxon>
        <taxon>Eurotiomycetidae</taxon>
        <taxon>Eurotiales</taxon>
        <taxon>Trichocomaceae</taxon>
        <taxon>Rasamsonia</taxon>
    </lineage>
</organism>
<name>A0A0F4YGR9_RASE3</name>